<accession>B3RJ46</accession>
<dbReference type="HOGENOM" id="CLU_401897_0_0_1"/>
<dbReference type="PhylomeDB" id="B3RJ46"/>
<dbReference type="PROSITE" id="PS50297">
    <property type="entry name" value="ANK_REP_REGION"/>
    <property type="match status" value="1"/>
</dbReference>
<dbReference type="Gene3D" id="3.10.20.90">
    <property type="entry name" value="Phosphatidylinositol 3-kinase Catalytic Subunit, Chain A, domain 1"/>
    <property type="match status" value="1"/>
</dbReference>
<evidence type="ECO:0000259" key="3">
    <source>
        <dbReference type="PROSITE" id="PS50053"/>
    </source>
</evidence>
<dbReference type="OrthoDB" id="10258888at2759"/>
<dbReference type="InterPro" id="IPR002110">
    <property type="entry name" value="Ankyrin_rpt"/>
</dbReference>
<dbReference type="EMBL" id="DS985241">
    <property type="protein sequence ID" value="EDV29059.1"/>
    <property type="molecule type" value="Genomic_DNA"/>
</dbReference>
<name>B3RJ46_TRIAD</name>
<dbReference type="OMA" id="ARIMILE"/>
<dbReference type="CTD" id="6749476"/>
<dbReference type="PANTHER" id="PTHR22677">
    <property type="entry name" value="ANKYRIN REPEAT DOMAIN-CONTAINING PROTEIN 60"/>
    <property type="match status" value="1"/>
</dbReference>
<dbReference type="Proteomes" id="UP000009022">
    <property type="component" value="Unassembled WGS sequence"/>
</dbReference>
<dbReference type="InterPro" id="IPR000626">
    <property type="entry name" value="Ubiquitin-like_dom"/>
</dbReference>
<dbReference type="PROSITE" id="PS50088">
    <property type="entry name" value="ANK_REPEAT"/>
    <property type="match status" value="1"/>
</dbReference>
<dbReference type="InterPro" id="IPR029071">
    <property type="entry name" value="Ubiquitin-like_domsf"/>
</dbReference>
<feature type="domain" description="Ubiquitin-like" evidence="3">
    <location>
        <begin position="20"/>
        <end position="88"/>
    </location>
</feature>
<reference evidence="4 5" key="1">
    <citation type="journal article" date="2008" name="Nature">
        <title>The Trichoplax genome and the nature of placozoans.</title>
        <authorList>
            <person name="Srivastava M."/>
            <person name="Begovic E."/>
            <person name="Chapman J."/>
            <person name="Putnam N.H."/>
            <person name="Hellsten U."/>
            <person name="Kawashima T."/>
            <person name="Kuo A."/>
            <person name="Mitros T."/>
            <person name="Salamov A."/>
            <person name="Carpenter M.L."/>
            <person name="Signorovitch A.Y."/>
            <person name="Moreno M.A."/>
            <person name="Kamm K."/>
            <person name="Grimwood J."/>
            <person name="Schmutz J."/>
            <person name="Shapiro H."/>
            <person name="Grigoriev I.V."/>
            <person name="Buss L.W."/>
            <person name="Schierwater B."/>
            <person name="Dellaporta S.L."/>
            <person name="Rokhsar D.S."/>
        </authorList>
    </citation>
    <scope>NUCLEOTIDE SEQUENCE [LARGE SCALE GENOMIC DNA]</scope>
    <source>
        <strain evidence="4 5">Grell-BS-1999</strain>
    </source>
</reference>
<feature type="coiled-coil region" evidence="2">
    <location>
        <begin position="602"/>
        <end position="645"/>
    </location>
</feature>
<dbReference type="PROSITE" id="PS50053">
    <property type="entry name" value="UBIQUITIN_2"/>
    <property type="match status" value="1"/>
</dbReference>
<dbReference type="SUPFAM" id="SSF48403">
    <property type="entry name" value="Ankyrin repeat"/>
    <property type="match status" value="1"/>
</dbReference>
<dbReference type="InterPro" id="IPR036770">
    <property type="entry name" value="Ankyrin_rpt-contain_sf"/>
</dbReference>
<dbReference type="KEGG" id="tad:TRIADDRAFT_52567"/>
<keyword evidence="1" id="KW-0040">ANK repeat</keyword>
<gene>
    <name evidence="4" type="ORF">TRIADDRAFT_52567</name>
</gene>
<sequence length="685" mass="81788">MASWIQTDIDEEVDSIYSQIYISLPTREVITLYNVPNQVTILHLKSMIELYSGIPPNVQILQYLTTTDLQDYRTLVSYGIKTRDQLTLTFPVTWTSLFFATWYGDIQEVFFSGVTLTDQYRYTDEEITMLNRIIATRSFFAVMLSARQGHVELIKQLHKNGADMSCCSQFGRNPLHIAAWHGHIDCVDFLLQVNCPILSYDLNGKTPMQLATQRHQDECQRRIWLHIWNSRSQLIRARKQTTDDSKTIHSQITMIEEFITGPSVGNTELDYEKTLLSRWYDPFSRDRDEIVLRLNNVAIDDHMDRRINHKKLNRVKVKFDEANTANNAGKTRRQVISFEQLPATYPILSHDISSRQQIGIRSKNSNKFERWFIAKKRQVQYTLECCIDWNGQRKHEDVDLTFEEWLEMNKSYSTTGRDLNRSNSNAPYTYDLELEDIRSERDYDPVVFAEWLERIRSKERKEIEHQTVQRITAIKRNRGMTFSQLSEVKKKRDRARIMILEEIIDRAPTMNPKQTENHNRNQISFEEWLKRKELEYKLKQYRSAWAKLRKKHDDKRNYSASKQSYDQWLSNKLFQEREQRRNIEKERIRTDQFEVKKDLEKKIEAEQKLVRWRQQKLQLKQRDIIKRKQDEIRQQELREQALAKRKNIAFDQWFDKSIEDEITEIIDAKKHGKPIKRESNTIIQI</sequence>
<dbReference type="Gene3D" id="1.25.40.20">
    <property type="entry name" value="Ankyrin repeat-containing domain"/>
    <property type="match status" value="1"/>
</dbReference>
<dbReference type="eggNOG" id="KOG4177">
    <property type="taxonomic scope" value="Eukaryota"/>
</dbReference>
<dbReference type="STRING" id="10228.B3RJ46"/>
<feature type="repeat" description="ANK" evidence="1">
    <location>
        <begin position="170"/>
        <end position="202"/>
    </location>
</feature>
<dbReference type="InParanoid" id="B3RJ46"/>
<dbReference type="GeneID" id="6749476"/>
<proteinExistence type="predicted"/>
<evidence type="ECO:0000313" key="4">
    <source>
        <dbReference type="EMBL" id="EDV29059.1"/>
    </source>
</evidence>
<dbReference type="SMART" id="SM00248">
    <property type="entry name" value="ANK"/>
    <property type="match status" value="2"/>
</dbReference>
<dbReference type="Pfam" id="PF12796">
    <property type="entry name" value="Ank_2"/>
    <property type="match status" value="1"/>
</dbReference>
<keyword evidence="5" id="KW-1185">Reference proteome</keyword>
<dbReference type="AlphaFoldDB" id="B3RJ46"/>
<evidence type="ECO:0000313" key="5">
    <source>
        <dbReference type="Proteomes" id="UP000009022"/>
    </source>
</evidence>
<dbReference type="CDD" id="cd17053">
    <property type="entry name" value="Ubl2_FAT10"/>
    <property type="match status" value="1"/>
</dbReference>
<dbReference type="SUPFAM" id="SSF54236">
    <property type="entry name" value="Ubiquitin-like"/>
    <property type="match status" value="1"/>
</dbReference>
<evidence type="ECO:0000256" key="2">
    <source>
        <dbReference type="SAM" id="Coils"/>
    </source>
</evidence>
<protein>
    <recommendedName>
        <fullName evidence="3">Ubiquitin-like domain-containing protein</fullName>
    </recommendedName>
</protein>
<dbReference type="PANTHER" id="PTHR22677:SF3">
    <property type="entry name" value="ANKYRIN REPEAT DOMAIN-CONTAINING PROTEIN 60"/>
    <property type="match status" value="1"/>
</dbReference>
<organism evidence="4 5">
    <name type="scientific">Trichoplax adhaerens</name>
    <name type="common">Trichoplax reptans</name>
    <dbReference type="NCBI Taxonomy" id="10228"/>
    <lineage>
        <taxon>Eukaryota</taxon>
        <taxon>Metazoa</taxon>
        <taxon>Placozoa</taxon>
        <taxon>Uniplacotomia</taxon>
        <taxon>Trichoplacea</taxon>
        <taxon>Trichoplacidae</taxon>
        <taxon>Trichoplax</taxon>
    </lineage>
</organism>
<evidence type="ECO:0000256" key="1">
    <source>
        <dbReference type="PROSITE-ProRule" id="PRU00023"/>
    </source>
</evidence>
<dbReference type="InterPro" id="IPR039323">
    <property type="entry name" value="ANKRD_45/46/60"/>
</dbReference>
<keyword evidence="2" id="KW-0175">Coiled coil</keyword>
<dbReference type="RefSeq" id="XP_002108261.1">
    <property type="nucleotide sequence ID" value="XM_002108225.1"/>
</dbReference>